<proteinExistence type="predicted"/>
<evidence type="ECO:0000313" key="2">
    <source>
        <dbReference type="EMBL" id="KAG5587068.1"/>
    </source>
</evidence>
<feature type="region of interest" description="Disordered" evidence="1">
    <location>
        <begin position="135"/>
        <end position="167"/>
    </location>
</feature>
<evidence type="ECO:0000256" key="1">
    <source>
        <dbReference type="SAM" id="MobiDB-lite"/>
    </source>
</evidence>
<reference evidence="2 3" key="1">
    <citation type="submission" date="2020-09" db="EMBL/GenBank/DDBJ databases">
        <title>De no assembly of potato wild relative species, Solanum commersonii.</title>
        <authorList>
            <person name="Cho K."/>
        </authorList>
    </citation>
    <scope>NUCLEOTIDE SEQUENCE [LARGE SCALE GENOMIC DNA]</scope>
    <source>
        <strain evidence="2">LZ3.2</strain>
        <tissue evidence="2">Leaf</tissue>
    </source>
</reference>
<gene>
    <name evidence="2" type="ORF">H5410_047502</name>
</gene>
<sequence>MTQKANPLLSARGFKLETSNMEVPSSNHWATLKDQCYIEVRSSPPLILFANTTHPIRVSTRLDELDHDNYILDEQHIEPLKDIMGKLLEMNPSMATQIVGVQDCVASTIHRPPPNTDVQEKFVSLVVCVQYLVASSTRPPPPPSSNTDVEETIISSLVPKKARTGSQ</sequence>
<protein>
    <submittedName>
        <fullName evidence="2">Uncharacterized protein</fullName>
    </submittedName>
</protein>
<accession>A0A9J5XIG3</accession>
<dbReference type="OrthoDB" id="1627850at2759"/>
<comment type="caution">
    <text evidence="2">The sequence shown here is derived from an EMBL/GenBank/DDBJ whole genome shotgun (WGS) entry which is preliminary data.</text>
</comment>
<evidence type="ECO:0000313" key="3">
    <source>
        <dbReference type="Proteomes" id="UP000824120"/>
    </source>
</evidence>
<organism evidence="2 3">
    <name type="scientific">Solanum commersonii</name>
    <name type="common">Commerson's wild potato</name>
    <name type="synonym">Commerson's nightshade</name>
    <dbReference type="NCBI Taxonomy" id="4109"/>
    <lineage>
        <taxon>Eukaryota</taxon>
        <taxon>Viridiplantae</taxon>
        <taxon>Streptophyta</taxon>
        <taxon>Embryophyta</taxon>
        <taxon>Tracheophyta</taxon>
        <taxon>Spermatophyta</taxon>
        <taxon>Magnoliopsida</taxon>
        <taxon>eudicotyledons</taxon>
        <taxon>Gunneridae</taxon>
        <taxon>Pentapetalae</taxon>
        <taxon>asterids</taxon>
        <taxon>lamiids</taxon>
        <taxon>Solanales</taxon>
        <taxon>Solanaceae</taxon>
        <taxon>Solanoideae</taxon>
        <taxon>Solaneae</taxon>
        <taxon>Solanum</taxon>
    </lineage>
</organism>
<name>A0A9J5XIG3_SOLCO</name>
<dbReference type="Proteomes" id="UP000824120">
    <property type="component" value="Chromosome 9"/>
</dbReference>
<dbReference type="AlphaFoldDB" id="A0A9J5XIG3"/>
<keyword evidence="3" id="KW-1185">Reference proteome</keyword>
<dbReference type="EMBL" id="JACXVP010000009">
    <property type="protein sequence ID" value="KAG5587068.1"/>
    <property type="molecule type" value="Genomic_DNA"/>
</dbReference>